<dbReference type="HOGENOM" id="CLU_007795_1_0_10"/>
<dbReference type="InterPro" id="IPR002052">
    <property type="entry name" value="DNA_methylase_N6_adenine_CS"/>
</dbReference>
<dbReference type="KEGG" id="pph:Ppha_2132"/>
<dbReference type="EMBL" id="CP001110">
    <property type="protein sequence ID" value="ACF44337.1"/>
    <property type="molecule type" value="Genomic_DNA"/>
</dbReference>
<keyword evidence="6" id="KW-1185">Reference proteome</keyword>
<dbReference type="PROSITE" id="PS00092">
    <property type="entry name" value="N6_MTASE"/>
    <property type="match status" value="1"/>
</dbReference>
<dbReference type="GO" id="GO:0032259">
    <property type="term" value="P:methylation"/>
    <property type="evidence" value="ECO:0007669"/>
    <property type="project" value="UniProtKB-KW"/>
</dbReference>
<dbReference type="GO" id="GO:0008170">
    <property type="term" value="F:N-methyltransferase activity"/>
    <property type="evidence" value="ECO:0007669"/>
    <property type="project" value="InterPro"/>
</dbReference>
<dbReference type="SUPFAM" id="SSF53335">
    <property type="entry name" value="S-adenosyl-L-methionine-dependent methyltransferases"/>
    <property type="match status" value="2"/>
</dbReference>
<keyword evidence="2" id="KW-0489">Methyltransferase</keyword>
<evidence type="ECO:0000256" key="2">
    <source>
        <dbReference type="ARBA" id="ARBA00022603"/>
    </source>
</evidence>
<evidence type="ECO:0000259" key="4">
    <source>
        <dbReference type="Pfam" id="PF01555"/>
    </source>
</evidence>
<name>B4SD78_PELPB</name>
<proteinExistence type="inferred from homology"/>
<organism evidence="5 6">
    <name type="scientific">Pelodictyon phaeoclathratiforme (strain DSM 5477 / BU-1)</name>
    <dbReference type="NCBI Taxonomy" id="324925"/>
    <lineage>
        <taxon>Bacteria</taxon>
        <taxon>Pseudomonadati</taxon>
        <taxon>Chlorobiota</taxon>
        <taxon>Chlorobiia</taxon>
        <taxon>Chlorobiales</taxon>
        <taxon>Chlorobiaceae</taxon>
        <taxon>Chlorobium/Pelodictyon group</taxon>
        <taxon>Pelodictyon</taxon>
    </lineage>
</organism>
<evidence type="ECO:0000313" key="5">
    <source>
        <dbReference type="EMBL" id="ACF44337.1"/>
    </source>
</evidence>
<accession>B4SD78</accession>
<dbReference type="InterPro" id="IPR002941">
    <property type="entry name" value="DNA_methylase_N4/N6"/>
</dbReference>
<evidence type="ECO:0000313" key="6">
    <source>
        <dbReference type="Proteomes" id="UP000002724"/>
    </source>
</evidence>
<dbReference type="InterPro" id="IPR029063">
    <property type="entry name" value="SAM-dependent_MTases_sf"/>
</dbReference>
<evidence type="ECO:0000256" key="3">
    <source>
        <dbReference type="ARBA" id="ARBA00022679"/>
    </source>
</evidence>
<dbReference type="OrthoDB" id="9800801at2"/>
<dbReference type="Proteomes" id="UP000002724">
    <property type="component" value="Chromosome"/>
</dbReference>
<dbReference type="Gene3D" id="3.40.50.150">
    <property type="entry name" value="Vaccinia Virus protein VP39"/>
    <property type="match status" value="2"/>
</dbReference>
<dbReference type="Pfam" id="PF01555">
    <property type="entry name" value="N6_N4_Mtase"/>
    <property type="match status" value="1"/>
</dbReference>
<dbReference type="GO" id="GO:0003677">
    <property type="term" value="F:DNA binding"/>
    <property type="evidence" value="ECO:0007669"/>
    <property type="project" value="InterPro"/>
</dbReference>
<evidence type="ECO:0000256" key="1">
    <source>
        <dbReference type="ARBA" id="ARBA00006594"/>
    </source>
</evidence>
<reference evidence="5 6" key="1">
    <citation type="submission" date="2008-06" db="EMBL/GenBank/DDBJ databases">
        <title>Complete sequence of Pelodictyon phaeoclathratiforme BU-1.</title>
        <authorList>
            <consortium name="US DOE Joint Genome Institute"/>
            <person name="Lucas S."/>
            <person name="Copeland A."/>
            <person name="Lapidus A."/>
            <person name="Glavina del Rio T."/>
            <person name="Dalin E."/>
            <person name="Tice H."/>
            <person name="Bruce D."/>
            <person name="Goodwin L."/>
            <person name="Pitluck S."/>
            <person name="Schmutz J."/>
            <person name="Larimer F."/>
            <person name="Land M."/>
            <person name="Hauser L."/>
            <person name="Kyrpides N."/>
            <person name="Mikhailova N."/>
            <person name="Liu Z."/>
            <person name="Li T."/>
            <person name="Zhao F."/>
            <person name="Overmann J."/>
            <person name="Bryant D.A."/>
            <person name="Richardson P."/>
        </authorList>
    </citation>
    <scope>NUCLEOTIDE SEQUENCE [LARGE SCALE GENOMIC DNA]</scope>
    <source>
        <strain evidence="6">DSM 5477 / BU-1</strain>
    </source>
</reference>
<dbReference type="RefSeq" id="WP_012508814.1">
    <property type="nucleotide sequence ID" value="NC_011060.1"/>
</dbReference>
<gene>
    <name evidence="5" type="ordered locus">Ppha_2132</name>
</gene>
<sequence length="1118" mass="125738">MVTKKEWLAQEVAKAVGAGKVVALETVDFNDPNRPKTCLEVDFPILPVNQVAIIEGNAGKPIYQMSKWWARRRSSVFRSMLIAAATKAPEDLSHAAKLVWDNYYANHQKRGAFKELKVADIFMGGGTTLVEGSRLGMQMIGNDLNPVAWFVVKQEFTNVDLEEVKRLLADIEAEVKPQIMPYYYCDGPNGEKGTWTHLPANQVMSPDFDPLSIPREERRYYKYEGPEIIYTFWAKHGPCQVTGCGHRTPIMSSPVMAIKTLTVKHWERSCKSCGGKFHVEAHAARMAPDVPLYVAPSEYPFTVYEPGKGIVCPHCGHAEHINLTKGKNKKIQLTLLVHPEWLAGSPMLDADGRPYGGSAQDDAESTARWNQERASKIRLLEVRGTETLMVADKTTGIMKEMEVIPIKVTCPETGVTFYTDARGGTAALKEKKGKVTKQTELDADGNPIKKAEDSTFACRADGQRNDVLSAIKATGKTGPMAAYAIHGYTQPNLSASRKPYNGRFFAPFDANHARQCDAAVKEWEVRRKTDLADYWPRSEVPFGFMTHMNNGGIPNHGYTHWWTMFNPRQLLVHTQLLKTITTVGNYDWQVREYVLGAFQQYLRNQSMFTLWNVQGDKLEPQFANNNYHPKSTTVENSVFPALGRGNWMSSAEGVIEGREWAESPWEAVSTEGLKQYADVLADLISGKSEKVFAGDPVVNSPKILCSSSTDLALVTSGSIDLVITDPPFGGLLHYSELSDFFYVWLRLALKDRYPDYFGTEYTPKSLEAVANKAREPEDSDGYYQRLLTQCWREAYRILKPGGTLAFTFHHSENNPWVAVLESLFGAGFYLEATYPIRSDETKGEGSKPGTFGSQTIEYDIIHVCRKRIEEPKSVSWGRMRREVMADVRQIQAMLENHAKEGLPAADIQVIRRGKALEYFSRHYGKVYVDDDRTISVRDALLGINQLIDEDADKGKDLPPVNAEPITRQFLRIFSNAPELKRDQMQKFLKGSITTPDDFVQRGWCFEKSKVFIRTNPLDFAREWSGKHRRRLTSDLDQALVLIGACFDGSGINAADTLRNDNFKPHVALKPLLEWSYRNAPDQPISNAASRAITIFNAWNASRSPLPKQITLFGEEDEP</sequence>
<dbReference type="AlphaFoldDB" id="B4SD78"/>
<protein>
    <recommendedName>
        <fullName evidence="4">DNA methylase N-4/N-6 domain-containing protein</fullName>
    </recommendedName>
</protein>
<comment type="similarity">
    <text evidence="1">Belongs to the N(4)/N(6)-methyltransferase family.</text>
</comment>
<dbReference type="STRING" id="324925.Ppha_2132"/>
<dbReference type="eggNOG" id="COG1743">
    <property type="taxonomic scope" value="Bacteria"/>
</dbReference>
<feature type="domain" description="DNA methylase N-4/N-6" evidence="4">
    <location>
        <begin position="719"/>
        <end position="839"/>
    </location>
</feature>
<keyword evidence="3" id="KW-0808">Transferase</keyword>